<feature type="transmembrane region" description="Helical" evidence="2">
    <location>
        <begin position="172"/>
        <end position="193"/>
    </location>
</feature>
<feature type="compositionally biased region" description="Basic and acidic residues" evidence="1">
    <location>
        <begin position="491"/>
        <end position="500"/>
    </location>
</feature>
<sequence length="752" mass="87062">MDDKRAETSSDSDFGDSWTIIDKNAFCHRMVDVLNNFQTDRVYEELSDLSNIRDCSPSFQDDSNNDADADSDGISVISEPDENHVQNPGSSRTAACKESLTPPSTPKQKSQLNKQDTKPETRTPKKNKIKFNKPLTPPNTPIECDPAIFEKTDKKQKKRSYIHNRNDKVSSFLNILVAGTIATAAGLALGHLMGSKSDCANLSSSMNNDLTYKQLQYENYKLKHELQDLKRESWHLNARTHNKHGQKTRRNSTQNEFHVKISDSLTNNYAAKKPFVMDSNNNFVEDNTLKNDVFYGPKTYAESISSNSQKLDSLNELTITEMDGPNLTEDAKITVEPETEIFVFPGISSEQLNASINVVKDIEINLNKEDSNIIQNNTDSGKQQTSKMNTNVTDSTKNKSAIKMNTFNKDEDRKYRKKNLKEQQSRSKKGRSVSSGKESGDYENSVLSLDDKKDEKFEQKDNLLSKHVEEEHFDNKNLPKNSKLNRKHKDKPQEKKEYNEYQKANRKNSKITKFSDDKLNQKTNDDMKSNNSYKVNYKKERRQSRIDIEDEDKSISQTEIKQSKMKKNSDKGNKSESKNDRRKSDFIKQVKKDKYEEWEMKNGYEYYLPSNNEQSNEQSDHEQNNEVKHFPSEKTISSADVPIFNKSNKSKKGHKKNNGQSKRERDSTNDSYAFESFYDNDCNNLDGTWFTDLAKHREEQRNKRKPNNWLFDRARSREAKRDQDGWCFDRTKNKQNHNKRQQKKSTNFKSKL</sequence>
<keyword evidence="2" id="KW-0812">Transmembrane</keyword>
<feature type="compositionally biased region" description="Basic and acidic residues" evidence="1">
    <location>
        <begin position="567"/>
        <end position="592"/>
    </location>
</feature>
<organism evidence="3">
    <name type="scientific">Xenopsylla cheopis</name>
    <name type="common">Oriental rat flea</name>
    <name type="synonym">Pulex cheopis</name>
    <dbReference type="NCBI Taxonomy" id="163159"/>
    <lineage>
        <taxon>Eukaryota</taxon>
        <taxon>Metazoa</taxon>
        <taxon>Ecdysozoa</taxon>
        <taxon>Arthropoda</taxon>
        <taxon>Hexapoda</taxon>
        <taxon>Insecta</taxon>
        <taxon>Pterygota</taxon>
        <taxon>Neoptera</taxon>
        <taxon>Endopterygota</taxon>
        <taxon>Siphonaptera</taxon>
        <taxon>Pulicidae</taxon>
        <taxon>Xenopsyllinae</taxon>
        <taxon>Xenopsylla</taxon>
    </lineage>
</organism>
<feature type="compositionally biased region" description="Basic residues" evidence="1">
    <location>
        <begin position="648"/>
        <end position="657"/>
    </location>
</feature>
<evidence type="ECO:0000256" key="2">
    <source>
        <dbReference type="SAM" id="Phobius"/>
    </source>
</evidence>
<feature type="region of interest" description="Disordered" evidence="1">
    <location>
        <begin position="52"/>
        <end position="145"/>
    </location>
</feature>
<feature type="region of interest" description="Disordered" evidence="1">
    <location>
        <begin position="375"/>
        <end position="592"/>
    </location>
</feature>
<feature type="compositionally biased region" description="Basic and acidic residues" evidence="1">
    <location>
        <begin position="513"/>
        <end position="528"/>
    </location>
</feature>
<proteinExistence type="predicted"/>
<keyword evidence="2" id="KW-1133">Transmembrane helix</keyword>
<evidence type="ECO:0000256" key="1">
    <source>
        <dbReference type="SAM" id="MobiDB-lite"/>
    </source>
</evidence>
<accession>A0A6M2DP97</accession>
<feature type="compositionally biased region" description="Basic and acidic residues" evidence="1">
    <location>
        <begin position="408"/>
        <end position="425"/>
    </location>
</feature>
<name>A0A6M2DP97_XENCH</name>
<feature type="region of interest" description="Disordered" evidence="1">
    <location>
        <begin position="697"/>
        <end position="752"/>
    </location>
</feature>
<feature type="compositionally biased region" description="Basic and acidic residues" evidence="1">
    <location>
        <begin position="449"/>
        <end position="477"/>
    </location>
</feature>
<keyword evidence="2" id="KW-0472">Membrane</keyword>
<feature type="compositionally biased region" description="Basic and acidic residues" evidence="1">
    <location>
        <begin position="712"/>
        <end position="732"/>
    </location>
</feature>
<dbReference type="EMBL" id="GIIL01003225">
    <property type="protein sequence ID" value="NOV46951.1"/>
    <property type="molecule type" value="Transcribed_RNA"/>
</dbReference>
<reference evidence="3" key="1">
    <citation type="submission" date="2020-03" db="EMBL/GenBank/DDBJ databases">
        <title>Transcriptomic Profiling of the Digestive Tract of the Rat Flea, Xenopsylla cheopis, Following Blood Feeding and Infection with Yersinia pestis.</title>
        <authorList>
            <person name="Bland D.M."/>
            <person name="Martens C.A."/>
            <person name="Virtaneva K."/>
            <person name="Kanakabandi K."/>
            <person name="Long D."/>
            <person name="Rosenke R."/>
            <person name="Saturday G.A."/>
            <person name="Hoyt F.H."/>
            <person name="Bruno D.P."/>
            <person name="Ribeiro J.M.C."/>
            <person name="Hinnebusch J."/>
        </authorList>
    </citation>
    <scope>NUCLEOTIDE SEQUENCE</scope>
</reference>
<feature type="compositionally biased region" description="Basic residues" evidence="1">
    <location>
        <begin position="733"/>
        <end position="743"/>
    </location>
</feature>
<feature type="compositionally biased region" description="Basic and acidic residues" evidence="1">
    <location>
        <begin position="618"/>
        <end position="632"/>
    </location>
</feature>
<protein>
    <submittedName>
        <fullName evidence="3">Putative conserved plasma membrane protein</fullName>
    </submittedName>
</protein>
<evidence type="ECO:0000313" key="3">
    <source>
        <dbReference type="EMBL" id="NOV46951.1"/>
    </source>
</evidence>
<dbReference type="AlphaFoldDB" id="A0A6M2DP97"/>
<feature type="compositionally biased region" description="Polar residues" evidence="1">
    <location>
        <begin position="375"/>
        <end position="407"/>
    </location>
</feature>
<feature type="region of interest" description="Disordered" evidence="1">
    <location>
        <begin position="607"/>
        <end position="668"/>
    </location>
</feature>